<organism evidence="2 3">
    <name type="scientific">Streptomyces sanyensis</name>
    <dbReference type="NCBI Taxonomy" id="568869"/>
    <lineage>
        <taxon>Bacteria</taxon>
        <taxon>Bacillati</taxon>
        <taxon>Actinomycetota</taxon>
        <taxon>Actinomycetes</taxon>
        <taxon>Kitasatosporales</taxon>
        <taxon>Streptomycetaceae</taxon>
        <taxon>Streptomyces</taxon>
    </lineage>
</organism>
<dbReference type="Pfam" id="PF14534">
    <property type="entry name" value="DUF4440"/>
    <property type="match status" value="1"/>
</dbReference>
<dbReference type="CDD" id="cd06587">
    <property type="entry name" value="VOC"/>
    <property type="match status" value="1"/>
</dbReference>
<protein>
    <recommendedName>
        <fullName evidence="1">VOC domain-containing protein</fullName>
    </recommendedName>
</protein>
<sequence length="291" mass="31313">MTEMDEPGTPAHPEVRREQDLRAIAALWDAFARDWAAGDARRFAASFAEDCDFTTVRGGKPAGRAGIEAGHAELFRGPYAGTTLDTELRAVRFLRPGLATVDAASAIRAPGGAVRTRTHALAVVERTAERTWLITAFHNMVPASPAAREAPPSKESAMPAPVTRPALRHLAVVARDPEKLAAFYGEVFAMELFHRDPDGSCFLSDGYLTLALIKHRLDGETPVGMNHFGFHVGSTAEVSEALVAAGTPEPAERFTDRPYAEYRAMDPEGNWFDLSAHGFGGPRPPAGPAEA</sequence>
<dbReference type="InterPro" id="IPR027843">
    <property type="entry name" value="DUF4440"/>
</dbReference>
<dbReference type="Gene3D" id="3.10.180.10">
    <property type="entry name" value="2,3-Dihydroxybiphenyl 1,2-Dioxygenase, domain 1"/>
    <property type="match status" value="1"/>
</dbReference>
<dbReference type="Proteomes" id="UP001501147">
    <property type="component" value="Unassembled WGS sequence"/>
</dbReference>
<dbReference type="EMBL" id="BAABJV010000001">
    <property type="protein sequence ID" value="GAA4765117.1"/>
    <property type="molecule type" value="Genomic_DNA"/>
</dbReference>
<evidence type="ECO:0000313" key="3">
    <source>
        <dbReference type="Proteomes" id="UP001501147"/>
    </source>
</evidence>
<dbReference type="PROSITE" id="PS51819">
    <property type="entry name" value="VOC"/>
    <property type="match status" value="1"/>
</dbReference>
<dbReference type="InterPro" id="IPR029068">
    <property type="entry name" value="Glyas_Bleomycin-R_OHBP_Dase"/>
</dbReference>
<evidence type="ECO:0000313" key="2">
    <source>
        <dbReference type="EMBL" id="GAA4765117.1"/>
    </source>
</evidence>
<keyword evidence="3" id="KW-1185">Reference proteome</keyword>
<comment type="caution">
    <text evidence="2">The sequence shown here is derived from an EMBL/GenBank/DDBJ whole genome shotgun (WGS) entry which is preliminary data.</text>
</comment>
<evidence type="ECO:0000259" key="1">
    <source>
        <dbReference type="PROSITE" id="PS51819"/>
    </source>
</evidence>
<dbReference type="InterPro" id="IPR011944">
    <property type="entry name" value="Steroid_delta5-4_isomerase"/>
</dbReference>
<dbReference type="InterPro" id="IPR037523">
    <property type="entry name" value="VOC_core"/>
</dbReference>
<dbReference type="InterPro" id="IPR032710">
    <property type="entry name" value="NTF2-like_dom_sf"/>
</dbReference>
<dbReference type="SUPFAM" id="SSF54427">
    <property type="entry name" value="NTF2-like"/>
    <property type="match status" value="1"/>
</dbReference>
<name>A0ABP8ZT34_9ACTN</name>
<feature type="domain" description="VOC" evidence="1">
    <location>
        <begin position="166"/>
        <end position="277"/>
    </location>
</feature>
<dbReference type="Gene3D" id="3.10.450.50">
    <property type="match status" value="1"/>
</dbReference>
<gene>
    <name evidence="2" type="ORF">GCM10023329_08900</name>
</gene>
<proteinExistence type="predicted"/>
<reference evidence="3" key="1">
    <citation type="journal article" date="2019" name="Int. J. Syst. Evol. Microbiol.">
        <title>The Global Catalogue of Microorganisms (GCM) 10K type strain sequencing project: providing services to taxonomists for standard genome sequencing and annotation.</title>
        <authorList>
            <consortium name="The Broad Institute Genomics Platform"/>
            <consortium name="The Broad Institute Genome Sequencing Center for Infectious Disease"/>
            <person name="Wu L."/>
            <person name="Ma J."/>
        </authorList>
    </citation>
    <scope>NUCLEOTIDE SEQUENCE [LARGE SCALE GENOMIC DNA]</scope>
    <source>
        <strain evidence="3">JCM 18324</strain>
    </source>
</reference>
<dbReference type="Pfam" id="PF18029">
    <property type="entry name" value="Glyoxalase_6"/>
    <property type="match status" value="1"/>
</dbReference>
<dbReference type="InterPro" id="IPR041581">
    <property type="entry name" value="Glyoxalase_6"/>
</dbReference>
<accession>A0ABP8ZT34</accession>
<dbReference type="NCBIfam" id="TIGR02246">
    <property type="entry name" value="SgcJ/EcaC family oxidoreductase"/>
    <property type="match status" value="1"/>
</dbReference>
<dbReference type="SUPFAM" id="SSF54593">
    <property type="entry name" value="Glyoxalase/Bleomycin resistance protein/Dihydroxybiphenyl dioxygenase"/>
    <property type="match status" value="1"/>
</dbReference>